<evidence type="ECO:0000256" key="10">
    <source>
        <dbReference type="ARBA" id="ARBA00023002"/>
    </source>
</evidence>
<proteinExistence type="predicted"/>
<keyword evidence="9 14" id="KW-1133">Transmembrane helix</keyword>
<accession>A0AA86VXB3</accession>
<evidence type="ECO:0000256" key="11">
    <source>
        <dbReference type="ARBA" id="ARBA00023004"/>
    </source>
</evidence>
<dbReference type="Gene3D" id="3.90.380.10">
    <property type="entry name" value="Naphthalene 1,2-dioxygenase Alpha Subunit, Chain A, domain 1"/>
    <property type="match status" value="1"/>
</dbReference>
<dbReference type="InterPro" id="IPR017941">
    <property type="entry name" value="Rieske_2Fe-2S"/>
</dbReference>
<name>A0AA86VXB3_9FABA</name>
<keyword evidence="4" id="KW-0934">Plastid</keyword>
<keyword evidence="6" id="KW-0001">2Fe-2S</keyword>
<evidence type="ECO:0000256" key="14">
    <source>
        <dbReference type="SAM" id="Phobius"/>
    </source>
</evidence>
<organism evidence="16 17">
    <name type="scientific">Sphenostylis stenocarpa</name>
    <dbReference type="NCBI Taxonomy" id="92480"/>
    <lineage>
        <taxon>Eukaryota</taxon>
        <taxon>Viridiplantae</taxon>
        <taxon>Streptophyta</taxon>
        <taxon>Embryophyta</taxon>
        <taxon>Tracheophyta</taxon>
        <taxon>Spermatophyta</taxon>
        <taxon>Magnoliopsida</taxon>
        <taxon>eudicotyledons</taxon>
        <taxon>Gunneridae</taxon>
        <taxon>Pentapetalae</taxon>
        <taxon>rosids</taxon>
        <taxon>fabids</taxon>
        <taxon>Fabales</taxon>
        <taxon>Fabaceae</taxon>
        <taxon>Papilionoideae</taxon>
        <taxon>50 kb inversion clade</taxon>
        <taxon>NPAAA clade</taxon>
        <taxon>indigoferoid/millettioid clade</taxon>
        <taxon>Phaseoleae</taxon>
        <taxon>Sphenostylis</taxon>
    </lineage>
</organism>
<dbReference type="SUPFAM" id="SSF50022">
    <property type="entry name" value="ISP domain"/>
    <property type="match status" value="1"/>
</dbReference>
<dbReference type="PANTHER" id="PTHR21266:SF32">
    <property type="entry name" value="CHOLESTEROL 7-DESATURASE NVD"/>
    <property type="match status" value="1"/>
</dbReference>
<keyword evidence="5 14" id="KW-0812">Transmembrane</keyword>
<keyword evidence="3" id="KW-0150">Chloroplast</keyword>
<evidence type="ECO:0000256" key="1">
    <source>
        <dbReference type="ARBA" id="ARBA00004229"/>
    </source>
</evidence>
<keyword evidence="11" id="KW-0408">Iron</keyword>
<sequence>MDRYWSHVVNCKSCNSAYKSLNVAEVMLQIISVASVGIVATMKQGTMSVAARNSMVVLAVLSFALSRWNMEALCVFSVGTLHIPTALETPTSFRKSIFLSNHVNSPISLVLRGSSKSKFFTALSPPPLTETSNQPESEPEFEGKEEKFDWYSQWYPLMPICDLDKRKPHGKRVLGIDVVVWWDRNEGAWQVHDDACPHRLAPLSDGRIDQWGRLQCVYHGWCFNGKGECKFIPQANRDGPPIHTSKKACVASYPSTVQNDILWFWPNSDPQYKDIITRNRPPHIPEIDDPSFTKLMGNRDIPYGYEVLIENLMDPAHSLMTVKADREGGRPLELSIEKLDINGFTADQGWSNAKFMPPCIFYAYPPDETASSGQTQKPSAQKKFALVFICVPVSPGKSRLIWCFPRNFGLWMDKIVPRWIFHVGQNLILDSDLYLLHVEVNTEHKIMDIGPNNWQKACFVPTKSDALVVGYRKWLKKYAGGQVDWRGKYSGALPPTPPREQLMDRYWSHVVNCKSCNSAYKSLNVAEVMLQIISVASVGIVATMKQGTMSVAARNSMVVLAVLSFALSRWLAHFIYKNFRYHGYDHAFR</sequence>
<dbReference type="InterPro" id="IPR050584">
    <property type="entry name" value="Cholesterol_7-desaturase"/>
</dbReference>
<dbReference type="CDD" id="cd03480">
    <property type="entry name" value="Rieske_RO_Alpha_PaO"/>
    <property type="match status" value="1"/>
</dbReference>
<keyword evidence="17" id="KW-1185">Reference proteome</keyword>
<dbReference type="AlphaFoldDB" id="A0AA86VXB3"/>
<evidence type="ECO:0000256" key="5">
    <source>
        <dbReference type="ARBA" id="ARBA00022692"/>
    </source>
</evidence>
<dbReference type="GO" id="GO:0009507">
    <property type="term" value="C:chloroplast"/>
    <property type="evidence" value="ECO:0007669"/>
    <property type="project" value="UniProtKB-SubCell"/>
</dbReference>
<dbReference type="PROSITE" id="PS51296">
    <property type="entry name" value="RIESKE"/>
    <property type="match status" value="1"/>
</dbReference>
<protein>
    <recommendedName>
        <fullName evidence="15">Rieske domain-containing protein</fullName>
    </recommendedName>
</protein>
<evidence type="ECO:0000256" key="7">
    <source>
        <dbReference type="ARBA" id="ARBA00022723"/>
    </source>
</evidence>
<dbReference type="PANTHER" id="PTHR21266">
    <property type="entry name" value="IRON-SULFUR DOMAIN CONTAINING PROTEIN"/>
    <property type="match status" value="1"/>
</dbReference>
<dbReference type="Proteomes" id="UP001189624">
    <property type="component" value="Chromosome 3"/>
</dbReference>
<feature type="transmembrane region" description="Helical" evidence="14">
    <location>
        <begin position="26"/>
        <end position="42"/>
    </location>
</feature>
<evidence type="ECO:0000313" key="16">
    <source>
        <dbReference type="EMBL" id="CAJ1938543.1"/>
    </source>
</evidence>
<evidence type="ECO:0000256" key="3">
    <source>
        <dbReference type="ARBA" id="ARBA00022528"/>
    </source>
</evidence>
<keyword evidence="8" id="KW-0809">Transit peptide</keyword>
<dbReference type="Gramene" id="rna-AYBTSS11_LOCUS8636">
    <property type="protein sequence ID" value="CAJ1938543.1"/>
    <property type="gene ID" value="gene-AYBTSS11_LOCUS8636"/>
</dbReference>
<keyword evidence="7" id="KW-0479">Metal-binding</keyword>
<dbReference type="EMBL" id="OY731400">
    <property type="protein sequence ID" value="CAJ1938543.1"/>
    <property type="molecule type" value="Genomic_DNA"/>
</dbReference>
<dbReference type="GO" id="GO:0016020">
    <property type="term" value="C:membrane"/>
    <property type="evidence" value="ECO:0007669"/>
    <property type="project" value="UniProtKB-SubCell"/>
</dbReference>
<dbReference type="InterPro" id="IPR036922">
    <property type="entry name" value="Rieske_2Fe-2S_sf"/>
</dbReference>
<dbReference type="Gene3D" id="2.102.10.10">
    <property type="entry name" value="Rieske [2Fe-2S] iron-sulphur domain"/>
    <property type="match status" value="1"/>
</dbReference>
<evidence type="ECO:0000313" key="17">
    <source>
        <dbReference type="Proteomes" id="UP001189624"/>
    </source>
</evidence>
<keyword evidence="12" id="KW-0411">Iron-sulfur</keyword>
<keyword evidence="13 14" id="KW-0472">Membrane</keyword>
<reference evidence="16" key="1">
    <citation type="submission" date="2023-10" db="EMBL/GenBank/DDBJ databases">
        <authorList>
            <person name="Domelevo Entfellner J.-B."/>
        </authorList>
    </citation>
    <scope>NUCLEOTIDE SEQUENCE</scope>
</reference>
<dbReference type="SUPFAM" id="SSF55961">
    <property type="entry name" value="Bet v1-like"/>
    <property type="match status" value="1"/>
</dbReference>
<dbReference type="GO" id="GO:0010277">
    <property type="term" value="F:chlorophyllide a oxygenase activity"/>
    <property type="evidence" value="ECO:0007669"/>
    <property type="project" value="InterPro"/>
</dbReference>
<evidence type="ECO:0000256" key="8">
    <source>
        <dbReference type="ARBA" id="ARBA00022946"/>
    </source>
</evidence>
<evidence type="ECO:0000256" key="6">
    <source>
        <dbReference type="ARBA" id="ARBA00022714"/>
    </source>
</evidence>
<evidence type="ECO:0000256" key="9">
    <source>
        <dbReference type="ARBA" id="ARBA00022989"/>
    </source>
</evidence>
<dbReference type="GO" id="GO:0046872">
    <property type="term" value="F:metal ion binding"/>
    <property type="evidence" value="ECO:0007669"/>
    <property type="project" value="UniProtKB-KW"/>
</dbReference>
<gene>
    <name evidence="16" type="ORF">AYBTSS11_LOCUS8636</name>
</gene>
<evidence type="ECO:0000259" key="15">
    <source>
        <dbReference type="PROSITE" id="PS51296"/>
    </source>
</evidence>
<evidence type="ECO:0000256" key="4">
    <source>
        <dbReference type="ARBA" id="ARBA00022640"/>
    </source>
</evidence>
<keyword evidence="10" id="KW-0560">Oxidoreductase</keyword>
<comment type="subcellular location">
    <subcellularLocation>
        <location evidence="2">Membrane</location>
    </subcellularLocation>
    <subcellularLocation>
        <location evidence="1">Plastid</location>
        <location evidence="1">Chloroplast</location>
    </subcellularLocation>
</comment>
<evidence type="ECO:0000256" key="12">
    <source>
        <dbReference type="ARBA" id="ARBA00023014"/>
    </source>
</evidence>
<evidence type="ECO:0000256" key="13">
    <source>
        <dbReference type="ARBA" id="ARBA00023136"/>
    </source>
</evidence>
<dbReference type="GO" id="GO:0051537">
    <property type="term" value="F:2 iron, 2 sulfur cluster binding"/>
    <property type="evidence" value="ECO:0007669"/>
    <property type="project" value="UniProtKB-KW"/>
</dbReference>
<dbReference type="Pfam" id="PF00355">
    <property type="entry name" value="Rieske"/>
    <property type="match status" value="1"/>
</dbReference>
<feature type="domain" description="Rieske" evidence="15">
    <location>
        <begin position="154"/>
        <end position="264"/>
    </location>
</feature>
<dbReference type="Pfam" id="PF08417">
    <property type="entry name" value="PaO"/>
    <property type="match status" value="1"/>
</dbReference>
<dbReference type="InterPro" id="IPR013626">
    <property type="entry name" value="PaO"/>
</dbReference>
<evidence type="ECO:0000256" key="2">
    <source>
        <dbReference type="ARBA" id="ARBA00004370"/>
    </source>
</evidence>